<feature type="compositionally biased region" description="Polar residues" evidence="1">
    <location>
        <begin position="124"/>
        <end position="137"/>
    </location>
</feature>
<comment type="caution">
    <text evidence="2">The sequence shown here is derived from an EMBL/GenBank/DDBJ whole genome shotgun (WGS) entry which is preliminary data.</text>
</comment>
<accession>A0A7V7VW35</accession>
<feature type="compositionally biased region" description="Low complexity" evidence="1">
    <location>
        <begin position="166"/>
        <end position="191"/>
    </location>
</feature>
<proteinExistence type="predicted"/>
<feature type="region of interest" description="Disordered" evidence="1">
    <location>
        <begin position="71"/>
        <end position="191"/>
    </location>
</feature>
<dbReference type="AlphaFoldDB" id="A0A7V7VW35"/>
<protein>
    <submittedName>
        <fullName evidence="2">Uncharacterized protein</fullName>
    </submittedName>
</protein>
<reference evidence="2 3" key="1">
    <citation type="submission" date="2019-09" db="EMBL/GenBank/DDBJ databases">
        <title>Taxonomic organization of the family Brucellaceae based on a phylogenomic approach.</title>
        <authorList>
            <person name="Leclercq S."/>
            <person name="Cloeckaert A."/>
            <person name="Zygmunt M.S."/>
        </authorList>
    </citation>
    <scope>NUCLEOTIDE SEQUENCE [LARGE SCALE GENOMIC DNA]</scope>
    <source>
        <strain evidence="2 3">TA93</strain>
    </source>
</reference>
<organism evidence="2 3">
    <name type="scientific">Brucella tritici</name>
    <dbReference type="NCBI Taxonomy" id="94626"/>
    <lineage>
        <taxon>Bacteria</taxon>
        <taxon>Pseudomonadati</taxon>
        <taxon>Pseudomonadota</taxon>
        <taxon>Alphaproteobacteria</taxon>
        <taxon>Hyphomicrobiales</taxon>
        <taxon>Brucellaceae</taxon>
        <taxon>Brucella/Ochrobactrum group</taxon>
        <taxon>Brucella</taxon>
    </lineage>
</organism>
<dbReference type="EMBL" id="WBVY01000002">
    <property type="protein sequence ID" value="KAB2657962.1"/>
    <property type="molecule type" value="Genomic_DNA"/>
</dbReference>
<sequence>MKSWGERLVTGLKNWRSRKGEAAPEQTPDAGLREQLNPESIEQSSIGAVDFDQTSSAVNQKVDPADIYAVMQITDDDGEPNMLQRASDQPEQIGRESIKPSTSTSRLKSPAKQSATRTLKHGGQLTTSKDLSAQQGASVDEAFDEERLISDDTSGPNQELPKQCTGKVSSKDSGGAGSKSAISTGSKSPSGRLVAVLKAPQAEEATNENATILVVPASPQKYSRKRKPKTTDERVTDAQLAALEAENARLKRLLREKLSAKQDNSES</sequence>
<gene>
    <name evidence="2" type="ORF">F9K94_07030</name>
</gene>
<name>A0A7V7VW35_9HYPH</name>
<evidence type="ECO:0000313" key="3">
    <source>
        <dbReference type="Proteomes" id="UP000460650"/>
    </source>
</evidence>
<evidence type="ECO:0000256" key="1">
    <source>
        <dbReference type="SAM" id="MobiDB-lite"/>
    </source>
</evidence>
<dbReference type="RefSeq" id="WP_151644485.1">
    <property type="nucleotide sequence ID" value="NZ_WBVY01000002.1"/>
</dbReference>
<evidence type="ECO:0000313" key="2">
    <source>
        <dbReference type="EMBL" id="KAB2657962.1"/>
    </source>
</evidence>
<dbReference type="Proteomes" id="UP000460650">
    <property type="component" value="Unassembled WGS sequence"/>
</dbReference>
<feature type="compositionally biased region" description="Polar residues" evidence="1">
    <location>
        <begin position="99"/>
        <end position="117"/>
    </location>
</feature>